<proteinExistence type="predicted"/>
<evidence type="ECO:0000313" key="2">
    <source>
        <dbReference type="Proteomes" id="UP000306791"/>
    </source>
</evidence>
<organism evidence="1 2">
    <name type="scientific">Microbulbifer harenosus</name>
    <dbReference type="NCBI Taxonomy" id="2576840"/>
    <lineage>
        <taxon>Bacteria</taxon>
        <taxon>Pseudomonadati</taxon>
        <taxon>Pseudomonadota</taxon>
        <taxon>Gammaproteobacteria</taxon>
        <taxon>Cellvibrionales</taxon>
        <taxon>Microbulbiferaceae</taxon>
        <taxon>Microbulbifer</taxon>
    </lineage>
</organism>
<sequence>MGNADSDVVFQSYGRCCNNEYFFVDFYDRFMGSSEEIRALFVNTDMAAQRHLLRNGIMQLVLHARGMPDTKLRALGCSHSRSGYNIRPEWYGLWLDALLATLQQYDPYFEDATAQAWRRALEPGIELIRGAY</sequence>
<comment type="caution">
    <text evidence="1">The sequence shown here is derived from an EMBL/GenBank/DDBJ whole genome shotgun (WGS) entry which is preliminary data.</text>
</comment>
<gene>
    <name evidence="1" type="ORF">FDY93_04240</name>
</gene>
<keyword evidence="2" id="KW-1185">Reference proteome</keyword>
<dbReference type="InterPro" id="IPR009050">
    <property type="entry name" value="Globin-like_sf"/>
</dbReference>
<dbReference type="InterPro" id="IPR012292">
    <property type="entry name" value="Globin/Proto"/>
</dbReference>
<dbReference type="Proteomes" id="UP000306791">
    <property type="component" value="Unassembled WGS sequence"/>
</dbReference>
<dbReference type="CDD" id="cd01040">
    <property type="entry name" value="Mb-like"/>
    <property type="match status" value="1"/>
</dbReference>
<protein>
    <submittedName>
        <fullName evidence="1">Globin</fullName>
    </submittedName>
</protein>
<name>A0ABY2ULM6_9GAMM</name>
<dbReference type="Gene3D" id="1.10.490.10">
    <property type="entry name" value="Globins"/>
    <property type="match status" value="1"/>
</dbReference>
<evidence type="ECO:0000313" key="1">
    <source>
        <dbReference type="EMBL" id="TLM79312.1"/>
    </source>
</evidence>
<dbReference type="InterPro" id="IPR044399">
    <property type="entry name" value="Mb-like_M"/>
</dbReference>
<dbReference type="EMBL" id="VANI01000004">
    <property type="protein sequence ID" value="TLM79312.1"/>
    <property type="molecule type" value="Genomic_DNA"/>
</dbReference>
<accession>A0ABY2ULM6</accession>
<dbReference type="RefSeq" id="WP_138234483.1">
    <property type="nucleotide sequence ID" value="NZ_CP185860.1"/>
</dbReference>
<reference evidence="1 2" key="1">
    <citation type="submission" date="2019-05" db="EMBL/GenBank/DDBJ databases">
        <title>Microbulbifer harenosus sp. nov., an alginate-degrading bacterium isolated from coastal sand.</title>
        <authorList>
            <person name="Huang H."/>
            <person name="Mo K."/>
            <person name="Bao S."/>
        </authorList>
    </citation>
    <scope>NUCLEOTIDE SEQUENCE [LARGE SCALE GENOMIC DNA]</scope>
    <source>
        <strain evidence="1 2">HB161719</strain>
    </source>
</reference>
<dbReference type="SUPFAM" id="SSF46458">
    <property type="entry name" value="Globin-like"/>
    <property type="match status" value="1"/>
</dbReference>